<organism evidence="9 10">
    <name type="scientific">Sporormia fimetaria CBS 119925</name>
    <dbReference type="NCBI Taxonomy" id="1340428"/>
    <lineage>
        <taxon>Eukaryota</taxon>
        <taxon>Fungi</taxon>
        <taxon>Dikarya</taxon>
        <taxon>Ascomycota</taxon>
        <taxon>Pezizomycotina</taxon>
        <taxon>Dothideomycetes</taxon>
        <taxon>Pleosporomycetidae</taxon>
        <taxon>Pleosporales</taxon>
        <taxon>Sporormiaceae</taxon>
        <taxon>Sporormia</taxon>
    </lineage>
</organism>
<feature type="domain" description="Golgin subfamily A member 7/ERF4" evidence="8">
    <location>
        <begin position="56"/>
        <end position="171"/>
    </location>
</feature>
<dbReference type="OrthoDB" id="5377273at2759"/>
<accession>A0A6A6VMP2</accession>
<gene>
    <name evidence="9" type="ORF">M011DRAFT_379324</name>
</gene>
<sequence length="171" mass="19415">PHSMHSQRTGTADGDRDGLTAEDTNSEAPWGPKHPCFPHPNPHVPLDSPLYNSTRIIRVGRDWMQKGDLAPAFANLYPEVLDPLVREDDFRALIKHINRVLFDAFNPLTPRAALDAVLGIATFWLWDDFGLTKVKKKLAELEAWLEKWNKDHGEKEGVVIIPLRRTGYMTL</sequence>
<evidence type="ECO:0000256" key="2">
    <source>
        <dbReference type="ARBA" id="ARBA00007732"/>
    </source>
</evidence>
<proteinExistence type="inferred from homology"/>
<dbReference type="GO" id="GO:0031211">
    <property type="term" value="C:endoplasmic reticulum palmitoyltransferase complex"/>
    <property type="evidence" value="ECO:0007669"/>
    <property type="project" value="TreeGrafter"/>
</dbReference>
<comment type="similarity">
    <text evidence="2">Belongs to the ERF4 family.</text>
</comment>
<evidence type="ECO:0000259" key="8">
    <source>
        <dbReference type="Pfam" id="PF10256"/>
    </source>
</evidence>
<dbReference type="Proteomes" id="UP000799440">
    <property type="component" value="Unassembled WGS sequence"/>
</dbReference>
<evidence type="ECO:0000256" key="5">
    <source>
        <dbReference type="ARBA" id="ARBA00022824"/>
    </source>
</evidence>
<comment type="subunit">
    <text evidence="3">Interacts with ERF2.</text>
</comment>
<dbReference type="InterPro" id="IPR051371">
    <property type="entry name" value="Ras_palmitoyltransferase"/>
</dbReference>
<dbReference type="InterPro" id="IPR019383">
    <property type="entry name" value="Golgin_A_7/ERF4"/>
</dbReference>
<name>A0A6A6VMP2_9PLEO</name>
<feature type="non-terminal residue" evidence="9">
    <location>
        <position position="171"/>
    </location>
</feature>
<feature type="non-terminal residue" evidence="9">
    <location>
        <position position="1"/>
    </location>
</feature>
<reference evidence="9" key="1">
    <citation type="journal article" date="2020" name="Stud. Mycol.">
        <title>101 Dothideomycetes genomes: a test case for predicting lifestyles and emergence of pathogens.</title>
        <authorList>
            <person name="Haridas S."/>
            <person name="Albert R."/>
            <person name="Binder M."/>
            <person name="Bloem J."/>
            <person name="Labutti K."/>
            <person name="Salamov A."/>
            <person name="Andreopoulos B."/>
            <person name="Baker S."/>
            <person name="Barry K."/>
            <person name="Bills G."/>
            <person name="Bluhm B."/>
            <person name="Cannon C."/>
            <person name="Castanera R."/>
            <person name="Culley D."/>
            <person name="Daum C."/>
            <person name="Ezra D."/>
            <person name="Gonzalez J."/>
            <person name="Henrissat B."/>
            <person name="Kuo A."/>
            <person name="Liang C."/>
            <person name="Lipzen A."/>
            <person name="Lutzoni F."/>
            <person name="Magnuson J."/>
            <person name="Mondo S."/>
            <person name="Nolan M."/>
            <person name="Ohm R."/>
            <person name="Pangilinan J."/>
            <person name="Park H.-J."/>
            <person name="Ramirez L."/>
            <person name="Alfaro M."/>
            <person name="Sun H."/>
            <person name="Tritt A."/>
            <person name="Yoshinaga Y."/>
            <person name="Zwiers L.-H."/>
            <person name="Turgeon B."/>
            <person name="Goodwin S."/>
            <person name="Spatafora J."/>
            <person name="Crous P."/>
            <person name="Grigoriev I."/>
        </authorList>
    </citation>
    <scope>NUCLEOTIDE SEQUENCE</scope>
    <source>
        <strain evidence="9">CBS 119925</strain>
    </source>
</reference>
<evidence type="ECO:0000256" key="4">
    <source>
        <dbReference type="ARBA" id="ARBA00018463"/>
    </source>
</evidence>
<protein>
    <recommendedName>
        <fullName evidence="4">Ras modification protein ERF4</fullName>
    </recommendedName>
</protein>
<keyword evidence="6" id="KW-0472">Membrane</keyword>
<keyword evidence="5" id="KW-0256">Endoplasmic reticulum</keyword>
<evidence type="ECO:0000313" key="9">
    <source>
        <dbReference type="EMBL" id="KAF2750417.1"/>
    </source>
</evidence>
<evidence type="ECO:0000256" key="3">
    <source>
        <dbReference type="ARBA" id="ARBA00011396"/>
    </source>
</evidence>
<feature type="compositionally biased region" description="Polar residues" evidence="7">
    <location>
        <begin position="1"/>
        <end position="10"/>
    </location>
</feature>
<keyword evidence="10" id="KW-1185">Reference proteome</keyword>
<dbReference type="Pfam" id="PF10256">
    <property type="entry name" value="Erf4"/>
    <property type="match status" value="1"/>
</dbReference>
<comment type="subcellular location">
    <subcellularLocation>
        <location evidence="1">Endoplasmic reticulum membrane</location>
        <topology evidence="1">Peripheral membrane protein</topology>
    </subcellularLocation>
</comment>
<dbReference type="GO" id="GO:0005789">
    <property type="term" value="C:endoplasmic reticulum membrane"/>
    <property type="evidence" value="ECO:0007669"/>
    <property type="project" value="UniProtKB-SubCell"/>
</dbReference>
<dbReference type="AlphaFoldDB" id="A0A6A6VMP2"/>
<evidence type="ECO:0000256" key="7">
    <source>
        <dbReference type="SAM" id="MobiDB-lite"/>
    </source>
</evidence>
<dbReference type="GO" id="GO:0006612">
    <property type="term" value="P:protein targeting to membrane"/>
    <property type="evidence" value="ECO:0007669"/>
    <property type="project" value="TreeGrafter"/>
</dbReference>
<evidence type="ECO:0000313" key="10">
    <source>
        <dbReference type="Proteomes" id="UP000799440"/>
    </source>
</evidence>
<dbReference type="EMBL" id="MU006564">
    <property type="protein sequence ID" value="KAF2750417.1"/>
    <property type="molecule type" value="Genomic_DNA"/>
</dbReference>
<dbReference type="PANTHER" id="PTHR13254">
    <property type="entry name" value="GOLGI AUTOANTIGEN, GOLGIN SUBFAMILY A, 7"/>
    <property type="match status" value="1"/>
</dbReference>
<evidence type="ECO:0000256" key="6">
    <source>
        <dbReference type="ARBA" id="ARBA00023136"/>
    </source>
</evidence>
<dbReference type="PANTHER" id="PTHR13254:SF0">
    <property type="entry name" value="GOLGIN SUBFAMILY A MEMBER 7_ERF4 DOMAIN-CONTAINING PROTEIN"/>
    <property type="match status" value="1"/>
</dbReference>
<feature type="region of interest" description="Disordered" evidence="7">
    <location>
        <begin position="1"/>
        <end position="41"/>
    </location>
</feature>
<evidence type="ECO:0000256" key="1">
    <source>
        <dbReference type="ARBA" id="ARBA00004406"/>
    </source>
</evidence>